<dbReference type="EMBL" id="CM000785">
    <property type="protein sequence ID" value="AQL04619.1"/>
    <property type="molecule type" value="Genomic_DNA"/>
</dbReference>
<dbReference type="EMBL" id="CM000785">
    <property type="protein sequence ID" value="AQL04625.1"/>
    <property type="molecule type" value="Genomic_DNA"/>
</dbReference>
<organism evidence="1">
    <name type="scientific">Zea mays</name>
    <name type="common">Maize</name>
    <dbReference type="NCBI Taxonomy" id="4577"/>
    <lineage>
        <taxon>Eukaryota</taxon>
        <taxon>Viridiplantae</taxon>
        <taxon>Streptophyta</taxon>
        <taxon>Embryophyta</taxon>
        <taxon>Tracheophyta</taxon>
        <taxon>Spermatophyta</taxon>
        <taxon>Magnoliopsida</taxon>
        <taxon>Liliopsida</taxon>
        <taxon>Poales</taxon>
        <taxon>Poaceae</taxon>
        <taxon>PACMAD clade</taxon>
        <taxon>Panicoideae</taxon>
        <taxon>Andropogonodae</taxon>
        <taxon>Andropogoneae</taxon>
        <taxon>Tripsacinae</taxon>
        <taxon>Zea</taxon>
    </lineage>
</organism>
<accession>A0A1D6P3R7</accession>
<gene>
    <name evidence="1" type="ORF">ZEAMMB73_Zm00001d046582</name>
</gene>
<reference evidence="1" key="1">
    <citation type="submission" date="2015-12" db="EMBL/GenBank/DDBJ databases">
        <title>Update maize B73 reference genome by single molecule sequencing technologies.</title>
        <authorList>
            <consortium name="Maize Genome Sequencing Project"/>
            <person name="Ware D."/>
        </authorList>
    </citation>
    <scope>NUCLEOTIDE SEQUENCE</scope>
    <source>
        <tissue evidence="1">Seedling</tissue>
    </source>
</reference>
<protein>
    <submittedName>
        <fullName evidence="1">Uncharacterized protein</fullName>
    </submittedName>
</protein>
<name>A0A1D6P3R7_MAIZE</name>
<proteinExistence type="predicted"/>
<sequence length="12" mass="1234">MSARQGMVGAAR</sequence>
<dbReference type="EMBL" id="CM000785">
    <property type="protein sequence ID" value="AQL04622.1"/>
    <property type="molecule type" value="Genomic_DNA"/>
</dbReference>
<evidence type="ECO:0000313" key="1">
    <source>
        <dbReference type="EMBL" id="AQL04622.1"/>
    </source>
</evidence>